<reference evidence="8 9" key="1">
    <citation type="submission" date="2020-08" db="EMBL/GenBank/DDBJ databases">
        <title>Genomic Encyclopedia of Type Strains, Phase III (KMG-III): the genomes of soil and plant-associated and newly described type strains.</title>
        <authorList>
            <person name="Whitman W."/>
        </authorList>
    </citation>
    <scope>NUCLEOTIDE SEQUENCE [LARGE SCALE GENOMIC DNA]</scope>
    <source>
        <strain evidence="8 9">CECT 8571</strain>
    </source>
</reference>
<organism evidence="8 9">
    <name type="scientific">Simiduia aestuariiviva</name>
    <dbReference type="NCBI Taxonomy" id="1510459"/>
    <lineage>
        <taxon>Bacteria</taxon>
        <taxon>Pseudomonadati</taxon>
        <taxon>Pseudomonadota</taxon>
        <taxon>Gammaproteobacteria</taxon>
        <taxon>Cellvibrionales</taxon>
        <taxon>Cellvibrionaceae</taxon>
        <taxon>Simiduia</taxon>
    </lineage>
</organism>
<keyword evidence="9" id="KW-1185">Reference proteome</keyword>
<dbReference type="PROSITE" id="PS50893">
    <property type="entry name" value="ABC_TRANSPORTER_2"/>
    <property type="match status" value="1"/>
</dbReference>
<evidence type="ECO:0000313" key="8">
    <source>
        <dbReference type="EMBL" id="MBB3168700.1"/>
    </source>
</evidence>
<feature type="domain" description="ABC transporter" evidence="7">
    <location>
        <begin position="2"/>
        <end position="204"/>
    </location>
</feature>
<comment type="caution">
    <text evidence="8">The sequence shown here is derived from an EMBL/GenBank/DDBJ whole genome shotgun (WGS) entry which is preliminary data.</text>
</comment>
<dbReference type="InterPro" id="IPR027417">
    <property type="entry name" value="P-loop_NTPase"/>
</dbReference>
<dbReference type="InterPro" id="IPR003439">
    <property type="entry name" value="ABC_transporter-like_ATP-bd"/>
</dbReference>
<evidence type="ECO:0000256" key="4">
    <source>
        <dbReference type="ARBA" id="ARBA00022840"/>
    </source>
</evidence>
<dbReference type="InterPro" id="IPR017871">
    <property type="entry name" value="ABC_transporter-like_CS"/>
</dbReference>
<dbReference type="GO" id="GO:0005524">
    <property type="term" value="F:ATP binding"/>
    <property type="evidence" value="ECO:0007669"/>
    <property type="project" value="UniProtKB-KW"/>
</dbReference>
<dbReference type="PANTHER" id="PTHR43499:SF1">
    <property type="entry name" value="ABC TRANSPORTER I FAMILY MEMBER 1"/>
    <property type="match status" value="1"/>
</dbReference>
<dbReference type="EMBL" id="JACHXZ010000002">
    <property type="protein sequence ID" value="MBB3168700.1"/>
    <property type="molecule type" value="Genomic_DNA"/>
</dbReference>
<evidence type="ECO:0000256" key="6">
    <source>
        <dbReference type="ARBA" id="ARBA00023136"/>
    </source>
</evidence>
<proteinExistence type="predicted"/>
<keyword evidence="2" id="KW-0547">Nucleotide-binding</keyword>
<gene>
    <name evidence="8" type="ORF">FHS30_001884</name>
</gene>
<protein>
    <submittedName>
        <fullName evidence="8">Heme exporter protein A</fullName>
    </submittedName>
</protein>
<dbReference type="GO" id="GO:0016887">
    <property type="term" value="F:ATP hydrolysis activity"/>
    <property type="evidence" value="ECO:0007669"/>
    <property type="project" value="InterPro"/>
</dbReference>
<dbReference type="Pfam" id="PF00005">
    <property type="entry name" value="ABC_tran"/>
    <property type="match status" value="1"/>
</dbReference>
<dbReference type="RefSeq" id="WP_183910156.1">
    <property type="nucleotide sequence ID" value="NZ_JACHXZ010000002.1"/>
</dbReference>
<dbReference type="Proteomes" id="UP000559987">
    <property type="component" value="Unassembled WGS sequence"/>
</dbReference>
<keyword evidence="6" id="KW-0472">Membrane</keyword>
<dbReference type="SUPFAM" id="SSF52540">
    <property type="entry name" value="P-loop containing nucleoside triphosphate hydrolases"/>
    <property type="match status" value="1"/>
</dbReference>
<keyword evidence="5" id="KW-1278">Translocase</keyword>
<dbReference type="AlphaFoldDB" id="A0A839UQC2"/>
<evidence type="ECO:0000313" key="9">
    <source>
        <dbReference type="Proteomes" id="UP000559987"/>
    </source>
</evidence>
<dbReference type="GO" id="GO:0022857">
    <property type="term" value="F:transmembrane transporter activity"/>
    <property type="evidence" value="ECO:0007669"/>
    <property type="project" value="InterPro"/>
</dbReference>
<evidence type="ECO:0000256" key="5">
    <source>
        <dbReference type="ARBA" id="ARBA00022967"/>
    </source>
</evidence>
<evidence type="ECO:0000256" key="2">
    <source>
        <dbReference type="ARBA" id="ARBA00022741"/>
    </source>
</evidence>
<evidence type="ECO:0000259" key="7">
    <source>
        <dbReference type="PROSITE" id="PS50893"/>
    </source>
</evidence>
<sequence length="204" mass="22202">MLALKDLSCERDNRLLFEGLSVTFGAGDIWHIDGPNGVGKTSLLRQITGVSRYHGGELRWRGRDVAECRYEFAQSLVYIGHTPGIKKALSARENLHHYCPAADTSALEGALAELGLYGFEDVPCFRLSAGQLRRVALARLALASEPFWVLDEPFTALDVHAIAALEQRLSAHAARGGCVVLTSHQPVNLPVQRLALGDYSVVPA</sequence>
<keyword evidence="3" id="KW-0201">Cytochrome c-type biogenesis</keyword>
<dbReference type="PROSITE" id="PS00211">
    <property type="entry name" value="ABC_TRANSPORTER_1"/>
    <property type="match status" value="1"/>
</dbReference>
<name>A0A839UQC2_9GAMM</name>
<evidence type="ECO:0000256" key="1">
    <source>
        <dbReference type="ARBA" id="ARBA00022448"/>
    </source>
</evidence>
<dbReference type="NCBIfam" id="NF010061">
    <property type="entry name" value="PRK13538.1"/>
    <property type="match status" value="1"/>
</dbReference>
<dbReference type="GO" id="GO:0017004">
    <property type="term" value="P:cytochrome complex assembly"/>
    <property type="evidence" value="ECO:0007669"/>
    <property type="project" value="UniProtKB-KW"/>
</dbReference>
<keyword evidence="1" id="KW-0813">Transport</keyword>
<dbReference type="Gene3D" id="3.40.50.300">
    <property type="entry name" value="P-loop containing nucleotide triphosphate hydrolases"/>
    <property type="match status" value="1"/>
</dbReference>
<dbReference type="NCBIfam" id="TIGR01189">
    <property type="entry name" value="ccmA"/>
    <property type="match status" value="1"/>
</dbReference>
<accession>A0A839UQC2</accession>
<keyword evidence="4" id="KW-0067">ATP-binding</keyword>
<dbReference type="PANTHER" id="PTHR43499">
    <property type="entry name" value="ABC TRANSPORTER I FAMILY MEMBER 1"/>
    <property type="match status" value="1"/>
</dbReference>
<dbReference type="InterPro" id="IPR005895">
    <property type="entry name" value="ABC_transptr_haem_export_CcmA"/>
</dbReference>
<evidence type="ECO:0000256" key="3">
    <source>
        <dbReference type="ARBA" id="ARBA00022748"/>
    </source>
</evidence>